<gene>
    <name evidence="2" type="ORF">UY48_C0031G0001</name>
</gene>
<dbReference type="SUPFAM" id="SSF56300">
    <property type="entry name" value="Metallo-dependent phosphatases"/>
    <property type="match status" value="1"/>
</dbReference>
<dbReference type="PANTHER" id="PTHR30337">
    <property type="entry name" value="COMPONENT OF ATP-DEPENDENT DSDNA EXONUCLEASE"/>
    <property type="match status" value="1"/>
</dbReference>
<keyword evidence="2" id="KW-0540">Nuclease</keyword>
<dbReference type="Pfam" id="PF00149">
    <property type="entry name" value="Metallophos"/>
    <property type="match status" value="1"/>
</dbReference>
<dbReference type="AlphaFoldDB" id="A0A0G1Y7A8"/>
<dbReference type="InterPro" id="IPR004843">
    <property type="entry name" value="Calcineurin-like_PHP"/>
</dbReference>
<dbReference type="Gene3D" id="3.60.21.10">
    <property type="match status" value="1"/>
</dbReference>
<comment type="caution">
    <text evidence="2">The sequence shown here is derived from an EMBL/GenBank/DDBJ whole genome shotgun (WGS) entry which is preliminary data.</text>
</comment>
<dbReference type="PANTHER" id="PTHR30337:SF0">
    <property type="entry name" value="NUCLEASE SBCCD SUBUNIT D"/>
    <property type="match status" value="1"/>
</dbReference>
<dbReference type="GO" id="GO:0004527">
    <property type="term" value="F:exonuclease activity"/>
    <property type="evidence" value="ECO:0007669"/>
    <property type="project" value="UniProtKB-KW"/>
</dbReference>
<keyword evidence="2" id="KW-0378">Hydrolase</keyword>
<name>A0A0G1Y7A8_9BACT</name>
<protein>
    <submittedName>
        <fullName evidence="2">Exonuclease SbcD</fullName>
    </submittedName>
</protein>
<evidence type="ECO:0000259" key="1">
    <source>
        <dbReference type="Pfam" id="PF00149"/>
    </source>
</evidence>
<reference evidence="2 3" key="1">
    <citation type="journal article" date="2015" name="Nature">
        <title>rRNA introns, odd ribosomes, and small enigmatic genomes across a large radiation of phyla.</title>
        <authorList>
            <person name="Brown C.T."/>
            <person name="Hug L.A."/>
            <person name="Thomas B.C."/>
            <person name="Sharon I."/>
            <person name="Castelle C.J."/>
            <person name="Singh A."/>
            <person name="Wilkins M.J."/>
            <person name="Williams K.H."/>
            <person name="Banfield J.F."/>
        </authorList>
    </citation>
    <scope>NUCLEOTIDE SEQUENCE [LARGE SCALE GENOMIC DNA]</scope>
</reference>
<organism evidence="2 3">
    <name type="scientific">Candidatus Gottesmanbacteria bacterium GW2011_GWB1_49_7</name>
    <dbReference type="NCBI Taxonomy" id="1618448"/>
    <lineage>
        <taxon>Bacteria</taxon>
        <taxon>Candidatus Gottesmaniibacteriota</taxon>
    </lineage>
</organism>
<dbReference type="InterPro" id="IPR029052">
    <property type="entry name" value="Metallo-depent_PP-like"/>
</dbReference>
<feature type="non-terminal residue" evidence="2">
    <location>
        <position position="352"/>
    </location>
</feature>
<keyword evidence="2" id="KW-0269">Exonuclease</keyword>
<sequence>MKIVIISDLHLRAKEPLDSVHREWRLEEKLGVLKLAVKETLDQGAMLIIAGDIFDSREPPEWLKLKFWEVLAPLFQSVHHSIYILLGNHDSNLEHHAFESSQFLTDSLTQNIFVISQPEIIMTKLAELFLVPYLTQDRLKQAIEEYLSTIKTDSRRRILVGHFDLDGAVMGPAQIPIKAKLHPTDLMGFDAVILGHIHKAQSGNFSNGVWIFIGSPVYQDFGELQDPEKSFVVLEVSEDDLTLTTIPTDVTPLAELEIQETDEDLDEEMLEQVNHCAIKVVFSGSESFLKSTKVVEFRQEFQAMEAGGKFLKVLFDTKCTDRQLPEATESSSTIEEEMIRLCKERDSEQYMN</sequence>
<feature type="domain" description="Calcineurin-like phosphoesterase" evidence="1">
    <location>
        <begin position="1"/>
        <end position="199"/>
    </location>
</feature>
<proteinExistence type="predicted"/>
<accession>A0A0G1Y7A8</accession>
<dbReference type="EMBL" id="LCQD01000031">
    <property type="protein sequence ID" value="KKW10747.1"/>
    <property type="molecule type" value="Genomic_DNA"/>
</dbReference>
<dbReference type="Proteomes" id="UP000034588">
    <property type="component" value="Unassembled WGS sequence"/>
</dbReference>
<evidence type="ECO:0000313" key="3">
    <source>
        <dbReference type="Proteomes" id="UP000034588"/>
    </source>
</evidence>
<dbReference type="InterPro" id="IPR050535">
    <property type="entry name" value="DNA_Repair-Maintenance_Comp"/>
</dbReference>
<evidence type="ECO:0000313" key="2">
    <source>
        <dbReference type="EMBL" id="KKW10747.1"/>
    </source>
</evidence>